<dbReference type="Proteomes" id="UP000193920">
    <property type="component" value="Unassembled WGS sequence"/>
</dbReference>
<dbReference type="PANTHER" id="PTHR46586:SF3">
    <property type="entry name" value="ANKYRIN REPEAT-CONTAINING PROTEIN"/>
    <property type="match status" value="1"/>
</dbReference>
<dbReference type="EMBL" id="MCOG01000311">
    <property type="protein sequence ID" value="ORY19641.1"/>
    <property type="molecule type" value="Genomic_DNA"/>
</dbReference>
<sequence>MESLLDLPIPIIEYIFTWLEHPEELFLTCSTLYKVFSSNHVQLNWLLNYFSNASDSSMNTFDILHKELKNSYTYNPMSPSITAAIVNSNDDKLTKVSIFPFNILIRNPTLTALFINNALHMCIPFIDDYISEIRRSSSEDNLLLSNLQGNNSEQEKIITPTSSIITNSKENKIREYLNQAANSHSKQIQIIQIIWLLSTYLSWDNVLNSIIDYVKYAFPEWINICIEISLGLYQLLPTEPITVLLNNIPSINNNDYSSVIQLLINKDLLEPNAKNLKLFLSSLKKGNREKEIILVYNHWFYSEKELSDMENINNNKYNFTIDNIHQVLMSATQSGSERLVKMILESKITNTSESINIASREGYLSILKLLINYEKVNIQNMPISKNFSELMKSNPRHPLIIALTKAIENASWRNFPSIVEYLFEQIPDYYFENDSLLYHKAKIPDSMDFFILLLKRRSKYLLENPDKLERYSIPEPSDARINQPQRLLPFQARYINPVDPWARILINFYAVHPVDTSLNEGKIAEDLRNVLETNSIPIHALLICEHFGFDSHYNNDSLLKYHSKQINAFEENLVEKFPRNGFNNYSNLLANNASSSKNIQESIAITVHLINQNNAKLLDNKFLYSLAKQTAFNEIETILQKVHFSEDVLNNTLSICCITELNTKIIMELLKSGATAYAFKEPFNYYSRHGNVNHIIRLLGIIKEYYCSENPNKIMASSSSSSSSSSSLSPIPSPIPMDNENLHIYQDQLCECYDSKQMLEIASENGHLEVVKFLVEGSKYLMIDGINVSQENKALPLAVSQKKWNVANYLMDNNAYPKALYQEIINHNKENEIPIKDKNVQKLETPNVSSISELSKVALPSSLFSRDSVVKCRRKDGKSRYRKTGPDLAKAYLDEDISGIPKRLNETHETINPAKDFYLVPTTFPKNSF</sequence>
<gene>
    <name evidence="1" type="ORF">LY90DRAFT_677075</name>
</gene>
<dbReference type="PANTHER" id="PTHR46586">
    <property type="entry name" value="ANKYRIN REPEAT-CONTAINING PROTEIN"/>
    <property type="match status" value="1"/>
</dbReference>
<organism evidence="1 2">
    <name type="scientific">Neocallimastix californiae</name>
    <dbReference type="NCBI Taxonomy" id="1754190"/>
    <lineage>
        <taxon>Eukaryota</taxon>
        <taxon>Fungi</taxon>
        <taxon>Fungi incertae sedis</taxon>
        <taxon>Chytridiomycota</taxon>
        <taxon>Chytridiomycota incertae sedis</taxon>
        <taxon>Neocallimastigomycetes</taxon>
        <taxon>Neocallimastigales</taxon>
        <taxon>Neocallimastigaceae</taxon>
        <taxon>Neocallimastix</taxon>
    </lineage>
</organism>
<name>A0A1Y2AAX1_9FUNG</name>
<dbReference type="OrthoDB" id="2129878at2759"/>
<dbReference type="InterPro" id="IPR036770">
    <property type="entry name" value="Ankyrin_rpt-contain_sf"/>
</dbReference>
<accession>A0A1Y2AAX1</accession>
<proteinExistence type="predicted"/>
<dbReference type="AlphaFoldDB" id="A0A1Y2AAX1"/>
<evidence type="ECO:0000313" key="1">
    <source>
        <dbReference type="EMBL" id="ORY19641.1"/>
    </source>
</evidence>
<reference evidence="1 2" key="1">
    <citation type="submission" date="2016-08" db="EMBL/GenBank/DDBJ databases">
        <title>A Parts List for Fungal Cellulosomes Revealed by Comparative Genomics.</title>
        <authorList>
            <consortium name="DOE Joint Genome Institute"/>
            <person name="Haitjema C.H."/>
            <person name="Gilmore S.P."/>
            <person name="Henske J.K."/>
            <person name="Solomon K.V."/>
            <person name="De Groot R."/>
            <person name="Kuo A."/>
            <person name="Mondo S.J."/>
            <person name="Salamov A.A."/>
            <person name="Labutti K."/>
            <person name="Zhao Z."/>
            <person name="Chiniquy J."/>
            <person name="Barry K."/>
            <person name="Brewer H.M."/>
            <person name="Purvine S.O."/>
            <person name="Wright A.T."/>
            <person name="Boxma B."/>
            <person name="Van Alen T."/>
            <person name="Hackstein J.H."/>
            <person name="Baker S.E."/>
            <person name="Grigoriev I.V."/>
            <person name="O'Malley M.A."/>
        </authorList>
    </citation>
    <scope>NUCLEOTIDE SEQUENCE [LARGE SCALE GENOMIC DNA]</scope>
    <source>
        <strain evidence="1 2">G1</strain>
    </source>
</reference>
<dbReference type="Gene3D" id="1.25.40.20">
    <property type="entry name" value="Ankyrin repeat-containing domain"/>
    <property type="match status" value="1"/>
</dbReference>
<evidence type="ECO:0000313" key="2">
    <source>
        <dbReference type="Proteomes" id="UP000193920"/>
    </source>
</evidence>
<keyword evidence="2" id="KW-1185">Reference proteome</keyword>
<protein>
    <submittedName>
        <fullName evidence="1">Uncharacterized protein</fullName>
    </submittedName>
</protein>
<comment type="caution">
    <text evidence="1">The sequence shown here is derived from an EMBL/GenBank/DDBJ whole genome shotgun (WGS) entry which is preliminary data.</text>
</comment>
<dbReference type="InterPro" id="IPR052050">
    <property type="entry name" value="SecEffector_AnkRepeat"/>
</dbReference>
<dbReference type="SUPFAM" id="SSF48403">
    <property type="entry name" value="Ankyrin repeat"/>
    <property type="match status" value="1"/>
</dbReference>